<comment type="subcellular location">
    <subcellularLocation>
        <location evidence="1">Membrane</location>
        <topology evidence="1">Multi-pass membrane protein</topology>
    </subcellularLocation>
</comment>
<evidence type="ECO:0000256" key="3">
    <source>
        <dbReference type="ARBA" id="ARBA00022989"/>
    </source>
</evidence>
<feature type="transmembrane region" description="Helical" evidence="5">
    <location>
        <begin position="324"/>
        <end position="345"/>
    </location>
</feature>
<dbReference type="Pfam" id="PF07690">
    <property type="entry name" value="MFS_1"/>
    <property type="match status" value="1"/>
</dbReference>
<organism evidence="7 8">
    <name type="scientific">Pseudoxanthobacter soli DSM 19599</name>
    <dbReference type="NCBI Taxonomy" id="1123029"/>
    <lineage>
        <taxon>Bacteria</taxon>
        <taxon>Pseudomonadati</taxon>
        <taxon>Pseudomonadota</taxon>
        <taxon>Alphaproteobacteria</taxon>
        <taxon>Hyphomicrobiales</taxon>
        <taxon>Segnochrobactraceae</taxon>
        <taxon>Pseudoxanthobacter</taxon>
    </lineage>
</organism>
<dbReference type="PANTHER" id="PTHR23514:SF13">
    <property type="entry name" value="INNER MEMBRANE PROTEIN YBJJ"/>
    <property type="match status" value="1"/>
</dbReference>
<evidence type="ECO:0000256" key="2">
    <source>
        <dbReference type="ARBA" id="ARBA00022692"/>
    </source>
</evidence>
<dbReference type="InterPro" id="IPR020846">
    <property type="entry name" value="MFS_dom"/>
</dbReference>
<name>A0A1M7ZPD0_9HYPH</name>
<evidence type="ECO:0000313" key="8">
    <source>
        <dbReference type="Proteomes" id="UP000186406"/>
    </source>
</evidence>
<dbReference type="EMBL" id="FRXO01000007">
    <property type="protein sequence ID" value="SHO66679.1"/>
    <property type="molecule type" value="Genomic_DNA"/>
</dbReference>
<dbReference type="InterPro" id="IPR036259">
    <property type="entry name" value="MFS_trans_sf"/>
</dbReference>
<feature type="transmembrane region" description="Helical" evidence="5">
    <location>
        <begin position="167"/>
        <end position="188"/>
    </location>
</feature>
<proteinExistence type="predicted"/>
<feature type="transmembrane region" description="Helical" evidence="5">
    <location>
        <begin position="357"/>
        <end position="380"/>
    </location>
</feature>
<dbReference type="InterPro" id="IPR011701">
    <property type="entry name" value="MFS"/>
</dbReference>
<feature type="transmembrane region" description="Helical" evidence="5">
    <location>
        <begin position="194"/>
        <end position="215"/>
    </location>
</feature>
<reference evidence="7 8" key="1">
    <citation type="submission" date="2016-12" db="EMBL/GenBank/DDBJ databases">
        <authorList>
            <person name="Song W.-J."/>
            <person name="Kurnit D.M."/>
        </authorList>
    </citation>
    <scope>NUCLEOTIDE SEQUENCE [LARGE SCALE GENOMIC DNA]</scope>
    <source>
        <strain evidence="7 8">DSM 19599</strain>
    </source>
</reference>
<evidence type="ECO:0000256" key="1">
    <source>
        <dbReference type="ARBA" id="ARBA00004141"/>
    </source>
</evidence>
<feature type="transmembrane region" description="Helical" evidence="5">
    <location>
        <begin position="386"/>
        <end position="406"/>
    </location>
</feature>
<dbReference type="PROSITE" id="PS50850">
    <property type="entry name" value="MFS"/>
    <property type="match status" value="1"/>
</dbReference>
<dbReference type="CDD" id="cd17393">
    <property type="entry name" value="MFS_MosC_like"/>
    <property type="match status" value="1"/>
</dbReference>
<feature type="domain" description="Major facilitator superfamily (MFS) profile" evidence="6">
    <location>
        <begin position="232"/>
        <end position="408"/>
    </location>
</feature>
<feature type="transmembrane region" description="Helical" evidence="5">
    <location>
        <begin position="298"/>
        <end position="318"/>
    </location>
</feature>
<keyword evidence="3 5" id="KW-1133">Transmembrane helix</keyword>
<accession>A0A1M7ZPD0</accession>
<dbReference type="Proteomes" id="UP000186406">
    <property type="component" value="Unassembled WGS sequence"/>
</dbReference>
<dbReference type="SUPFAM" id="SSF103473">
    <property type="entry name" value="MFS general substrate transporter"/>
    <property type="match status" value="1"/>
</dbReference>
<evidence type="ECO:0000313" key="7">
    <source>
        <dbReference type="EMBL" id="SHO66679.1"/>
    </source>
</evidence>
<evidence type="ECO:0000256" key="4">
    <source>
        <dbReference type="ARBA" id="ARBA00023136"/>
    </source>
</evidence>
<feature type="transmembrane region" description="Helical" evidence="5">
    <location>
        <begin position="130"/>
        <end position="155"/>
    </location>
</feature>
<dbReference type="AlphaFoldDB" id="A0A1M7ZPD0"/>
<feature type="transmembrane region" description="Helical" evidence="5">
    <location>
        <begin position="105"/>
        <end position="124"/>
    </location>
</feature>
<evidence type="ECO:0000259" key="6">
    <source>
        <dbReference type="PROSITE" id="PS50850"/>
    </source>
</evidence>
<dbReference type="InterPro" id="IPR051788">
    <property type="entry name" value="MFS_Transporter"/>
</dbReference>
<evidence type="ECO:0000256" key="5">
    <source>
        <dbReference type="SAM" id="Phobius"/>
    </source>
</evidence>
<keyword evidence="2 5" id="KW-0812">Transmembrane</keyword>
<feature type="transmembrane region" description="Helical" evidence="5">
    <location>
        <begin position="43"/>
        <end position="62"/>
    </location>
</feature>
<keyword evidence="4 5" id="KW-0472">Membrane</keyword>
<feature type="transmembrane region" description="Helical" evidence="5">
    <location>
        <begin position="266"/>
        <end position="286"/>
    </location>
</feature>
<dbReference type="GO" id="GO:0016020">
    <property type="term" value="C:membrane"/>
    <property type="evidence" value="ECO:0007669"/>
    <property type="project" value="UniProtKB-SubCell"/>
</dbReference>
<sequence length="408" mass="41130">MPGLRADGRALSLLFETAVPMDATASTPARTGRPLPGRAEQRATRIVFFIAGFGMAAWAPLVPFAKANTGLDEGALGLLLLCFGAGSLVTMPLSGAIAARFGCRLALIVASAVICVSLPLLPVLTSPVLLAAMLFVFGAGVGSVDCVMNIQAVIVERASGRTMMSGFHGLFSVGGILGAGGVSLLLMLGASPLAAALVVAGLIVLAIMAAGPALLPYGGEGDGPAFAVPRGIVLFIGILCFILFLAEGSVLDWSSVFLSAERGLDPAHAGFGYSAFALTMTIGRLTGDRIVRRLGPRVIMLGGGILAAAGFAVATLIAHPLAGFLGFALVGAGCSNIVPVLYSAVGRQKTMPEHIAVPAISTLGYLGILAGPAAIGFVAHAASLPAAFLLLSVLLLGVAFSSSWVGGR</sequence>
<keyword evidence="8" id="KW-1185">Reference proteome</keyword>
<dbReference type="Gene3D" id="1.20.1250.20">
    <property type="entry name" value="MFS general substrate transporter like domains"/>
    <property type="match status" value="2"/>
</dbReference>
<dbReference type="PANTHER" id="PTHR23514">
    <property type="entry name" value="BYPASS OF STOP CODON PROTEIN 6"/>
    <property type="match status" value="1"/>
</dbReference>
<gene>
    <name evidence="7" type="ORF">SAMN02745172_03338</name>
</gene>
<feature type="transmembrane region" description="Helical" evidence="5">
    <location>
        <begin position="227"/>
        <end position="246"/>
    </location>
</feature>
<dbReference type="STRING" id="1123029.SAMN02745172_03338"/>
<protein>
    <submittedName>
        <fullName evidence="7">Fucose permease</fullName>
    </submittedName>
</protein>
<dbReference type="GO" id="GO:0022857">
    <property type="term" value="F:transmembrane transporter activity"/>
    <property type="evidence" value="ECO:0007669"/>
    <property type="project" value="InterPro"/>
</dbReference>
<feature type="transmembrane region" description="Helical" evidence="5">
    <location>
        <begin position="74"/>
        <end position="93"/>
    </location>
</feature>